<gene>
    <name evidence="12" type="ORF">BBRV_LOCUS75891</name>
</gene>
<keyword evidence="4" id="KW-0548">Nucleotidyltransferase</keyword>
<dbReference type="PANTHER" id="PTHR37984:SF5">
    <property type="entry name" value="PROTEIN NYNRIN-LIKE"/>
    <property type="match status" value="1"/>
</dbReference>
<evidence type="ECO:0000256" key="4">
    <source>
        <dbReference type="ARBA" id="ARBA00022695"/>
    </source>
</evidence>
<reference evidence="12" key="1">
    <citation type="submission" date="2020-07" db="EMBL/GenBank/DDBJ databases">
        <authorList>
            <person name="Ferguson B K."/>
        </authorList>
    </citation>
    <scope>NUCLEOTIDE SEQUENCE</scope>
    <source>
        <strain evidence="12">L06</strain>
    </source>
</reference>
<dbReference type="GO" id="GO:0003964">
    <property type="term" value="F:RNA-directed DNA polymerase activity"/>
    <property type="evidence" value="ECO:0007669"/>
    <property type="project" value="UniProtKB-KW"/>
</dbReference>
<dbReference type="SUPFAM" id="SSF53098">
    <property type="entry name" value="Ribonuclease H-like"/>
    <property type="match status" value="1"/>
</dbReference>
<dbReference type="EMBL" id="CADCXW020000058">
    <property type="protein sequence ID" value="CAD1561919.1"/>
    <property type="molecule type" value="Genomic_DNA"/>
</dbReference>
<keyword evidence="6" id="KW-0255">Endonuclease</keyword>
<dbReference type="InterPro" id="IPR012337">
    <property type="entry name" value="RNaseH-like_sf"/>
</dbReference>
<dbReference type="EC" id="2.7.7.49" evidence="1"/>
<dbReference type="InterPro" id="IPR036397">
    <property type="entry name" value="RNaseH_sf"/>
</dbReference>
<evidence type="ECO:0000259" key="10">
    <source>
        <dbReference type="PROSITE" id="PS50878"/>
    </source>
</evidence>
<dbReference type="Gene3D" id="3.10.20.370">
    <property type="match status" value="1"/>
</dbReference>
<feature type="compositionally biased region" description="Basic and acidic residues" evidence="9">
    <location>
        <begin position="999"/>
        <end position="1008"/>
    </location>
</feature>
<dbReference type="InterPro" id="IPR041588">
    <property type="entry name" value="Integrase_H2C2"/>
</dbReference>
<name>A0A6V7KDU1_9HYME</name>
<dbReference type="InterPro" id="IPR043502">
    <property type="entry name" value="DNA/RNA_pol_sf"/>
</dbReference>
<evidence type="ECO:0000259" key="11">
    <source>
        <dbReference type="PROSITE" id="PS50994"/>
    </source>
</evidence>
<dbReference type="Gene3D" id="3.30.420.10">
    <property type="entry name" value="Ribonuclease H-like superfamily/Ribonuclease H"/>
    <property type="match status" value="1"/>
</dbReference>
<feature type="compositionally biased region" description="Acidic residues" evidence="9">
    <location>
        <begin position="496"/>
        <end position="507"/>
    </location>
</feature>
<feature type="region of interest" description="Disordered" evidence="9">
    <location>
        <begin position="999"/>
        <end position="1029"/>
    </location>
</feature>
<dbReference type="Pfam" id="PF00665">
    <property type="entry name" value="rve"/>
    <property type="match status" value="1"/>
</dbReference>
<dbReference type="Gene3D" id="3.30.70.270">
    <property type="match status" value="2"/>
</dbReference>
<dbReference type="FunFam" id="3.10.10.10:FF:000007">
    <property type="entry name" value="Retrovirus-related Pol polyprotein from transposon 17.6-like Protein"/>
    <property type="match status" value="1"/>
</dbReference>
<dbReference type="CDD" id="cd01647">
    <property type="entry name" value="RT_LTR"/>
    <property type="match status" value="1"/>
</dbReference>
<dbReference type="GO" id="GO:0015074">
    <property type="term" value="P:DNA integration"/>
    <property type="evidence" value="ECO:0007669"/>
    <property type="project" value="InterPro"/>
</dbReference>
<dbReference type="PROSITE" id="PS50994">
    <property type="entry name" value="INTEGRASE"/>
    <property type="match status" value="1"/>
</dbReference>
<evidence type="ECO:0000256" key="5">
    <source>
        <dbReference type="ARBA" id="ARBA00022722"/>
    </source>
</evidence>
<accession>A0A6V7KDU1</accession>
<dbReference type="InterPro" id="IPR000477">
    <property type="entry name" value="RT_dom"/>
</dbReference>
<dbReference type="GO" id="GO:0006508">
    <property type="term" value="P:proteolysis"/>
    <property type="evidence" value="ECO:0007669"/>
    <property type="project" value="UniProtKB-KW"/>
</dbReference>
<dbReference type="GO" id="GO:0004519">
    <property type="term" value="F:endonuclease activity"/>
    <property type="evidence" value="ECO:0007669"/>
    <property type="project" value="UniProtKB-KW"/>
</dbReference>
<feature type="domain" description="Integrase catalytic" evidence="11">
    <location>
        <begin position="726"/>
        <end position="887"/>
    </location>
</feature>
<evidence type="ECO:0000256" key="7">
    <source>
        <dbReference type="ARBA" id="ARBA00022801"/>
    </source>
</evidence>
<evidence type="ECO:0000256" key="6">
    <source>
        <dbReference type="ARBA" id="ARBA00022759"/>
    </source>
</evidence>
<dbReference type="Gene3D" id="3.10.10.10">
    <property type="entry name" value="HIV Type 1 Reverse Transcriptase, subunit A, domain 1"/>
    <property type="match status" value="1"/>
</dbReference>
<dbReference type="GO" id="GO:0042575">
    <property type="term" value="C:DNA polymerase complex"/>
    <property type="evidence" value="ECO:0007669"/>
    <property type="project" value="UniProtKB-ARBA"/>
</dbReference>
<dbReference type="InterPro" id="IPR050951">
    <property type="entry name" value="Retrovirus_Pol_polyprotein"/>
</dbReference>
<keyword evidence="5" id="KW-0540">Nuclease</keyword>
<sequence>MPHALKEEVEKQIESQLSSGIIKPSESPYNSPVWIIPKKPDSQGNKRWRIVIDYRKLNEKTVADAYPLPNITDILEQLGGSKYFSVFDLASGYHQIEMDPRDSHKTAFSTPKGHWEFNRMPFGLKNAPATFQRLMNSVLSGLQGSSMFVYLDDIIVFAKDLNEHKQKIDVLMQRLRKTNLKLQPDKCEFLRPEVNYLGHIISEDGLKPDPKKIIAVHKFPQPKKPKNIREFLGLTGYYRRFVKNFSKIAKPLTKLLENDVEFTWSKEAQDAFETLKKALCEAPILQYPDFTKPFLITTDASGFAIGAVLSQGEAGKDKPIAYFSRVLRGAETRYSTYEKEALAIIEAVKNFRPYVYGHKFTIYTDHKPLTWFPNDQDGNTRVRKWRLKLEEYECQIIYKPGKINLNADALSRNPIEDVNITTRAQARNKNKVDLESDLPKAEEKNNIAEINQDIAKRKRGRPRKHKSTIIEEKDFEKTDDLKNRNNLMDESINENNDIDSSDSESENEIVSNKKKSKIAIVNDMFIYRKDNLAYFIDQEGNPLDEGSKKIKQINKLPTIKASSLGGMIKNKINKYFHFGLMIQGSTGQSSLTLVRNIANCLEKLKIELKQENLKTISFAYSSLIIHVPWQEFLMIVEDTFEDSDVQIIICLDKIKHVPLEDRDRIFNEAHSSVIGGHKGTSKTYNRIKKNYYWENLKDDVNKRINQCIDCQLKKLKRNKTRLPMLITDTPSTVFEKIAMDIVGPLPKTQNNNEYILTMQDQLSKFAIAVPLANQTAKTVADAFIKRFICIFGAPKVLLTDQGRNFISSFMQRITKRFRIKKIQTTAFRPQSNGSLERSHHVLGEYLKQFTTNDCEWDEWVDLAMLSYNSSIHEGTKYTPHELVFGNPARLPSSEPLHELDQLPTYDNYIEKLIDKLARIRKLAYDNLVDSKIKSKEYYDRKTNEISFRIGDDVFLQSGPKPGKLNDHYEGPFKILDVHNNHNVEIQYYNKTKVVHADRLRKSKIESKSQLKKSRKKDKKRNDNVDTDSD</sequence>
<evidence type="ECO:0000256" key="2">
    <source>
        <dbReference type="ARBA" id="ARBA00022670"/>
    </source>
</evidence>
<proteinExistence type="predicted"/>
<evidence type="ECO:0000256" key="1">
    <source>
        <dbReference type="ARBA" id="ARBA00012493"/>
    </source>
</evidence>
<keyword evidence="8" id="KW-0695">RNA-directed DNA polymerase</keyword>
<keyword evidence="2" id="KW-0645">Protease</keyword>
<dbReference type="PROSITE" id="PS50878">
    <property type="entry name" value="RT_POL"/>
    <property type="match status" value="1"/>
</dbReference>
<dbReference type="Pfam" id="PF17917">
    <property type="entry name" value="RT_RNaseH"/>
    <property type="match status" value="1"/>
</dbReference>
<keyword evidence="3" id="KW-0808">Transferase</keyword>
<feature type="domain" description="Reverse transcriptase" evidence="10">
    <location>
        <begin position="17"/>
        <end position="201"/>
    </location>
</feature>
<dbReference type="Pfam" id="PF17921">
    <property type="entry name" value="Integrase_H2C2"/>
    <property type="match status" value="1"/>
</dbReference>
<dbReference type="CDD" id="cd09274">
    <property type="entry name" value="RNase_HI_RT_Ty3"/>
    <property type="match status" value="1"/>
</dbReference>
<keyword evidence="7" id="KW-0378">Hydrolase</keyword>
<dbReference type="InterPro" id="IPR043128">
    <property type="entry name" value="Rev_trsase/Diguanyl_cyclase"/>
</dbReference>
<protein>
    <recommendedName>
        <fullName evidence="1">RNA-directed DNA polymerase</fullName>
        <ecNumber evidence="1">2.7.7.49</ecNumber>
    </recommendedName>
</protein>
<dbReference type="SUPFAM" id="SSF56672">
    <property type="entry name" value="DNA/RNA polymerases"/>
    <property type="match status" value="1"/>
</dbReference>
<dbReference type="Pfam" id="PF00078">
    <property type="entry name" value="RVT_1"/>
    <property type="match status" value="1"/>
</dbReference>
<dbReference type="Gene3D" id="1.10.340.70">
    <property type="match status" value="1"/>
</dbReference>
<feature type="compositionally biased region" description="Basic residues" evidence="9">
    <location>
        <begin position="1009"/>
        <end position="1018"/>
    </location>
</feature>
<evidence type="ECO:0000313" key="12">
    <source>
        <dbReference type="EMBL" id="CAD1561919.1"/>
    </source>
</evidence>
<dbReference type="InterPro" id="IPR041373">
    <property type="entry name" value="RT_RNaseH"/>
</dbReference>
<dbReference type="GO" id="GO:0008233">
    <property type="term" value="F:peptidase activity"/>
    <property type="evidence" value="ECO:0007669"/>
    <property type="project" value="UniProtKB-KW"/>
</dbReference>
<dbReference type="PANTHER" id="PTHR37984">
    <property type="entry name" value="PROTEIN CBG26694"/>
    <property type="match status" value="1"/>
</dbReference>
<dbReference type="AlphaFoldDB" id="A0A6V7KDU1"/>
<evidence type="ECO:0000256" key="3">
    <source>
        <dbReference type="ARBA" id="ARBA00022679"/>
    </source>
</evidence>
<organism evidence="12">
    <name type="scientific">Bracon brevicornis</name>
    <dbReference type="NCBI Taxonomy" id="1563983"/>
    <lineage>
        <taxon>Eukaryota</taxon>
        <taxon>Metazoa</taxon>
        <taxon>Ecdysozoa</taxon>
        <taxon>Arthropoda</taxon>
        <taxon>Hexapoda</taxon>
        <taxon>Insecta</taxon>
        <taxon>Pterygota</taxon>
        <taxon>Neoptera</taxon>
        <taxon>Endopterygota</taxon>
        <taxon>Hymenoptera</taxon>
        <taxon>Apocrita</taxon>
        <taxon>Ichneumonoidea</taxon>
        <taxon>Braconidae</taxon>
        <taxon>Braconinae</taxon>
        <taxon>Bracon</taxon>
    </lineage>
</organism>
<dbReference type="FunFam" id="3.10.20.370:FF:000001">
    <property type="entry name" value="Retrovirus-related Pol polyprotein from transposon 17.6-like protein"/>
    <property type="match status" value="1"/>
</dbReference>
<dbReference type="InterPro" id="IPR001584">
    <property type="entry name" value="Integrase_cat-core"/>
</dbReference>
<dbReference type="FunFam" id="3.30.70.270:FF:000026">
    <property type="entry name" value="Transposon Ty3-G Gag-Pol polyprotein"/>
    <property type="match status" value="1"/>
</dbReference>
<dbReference type="GO" id="GO:0003676">
    <property type="term" value="F:nucleic acid binding"/>
    <property type="evidence" value="ECO:0007669"/>
    <property type="project" value="InterPro"/>
</dbReference>
<feature type="region of interest" description="Disordered" evidence="9">
    <location>
        <begin position="481"/>
        <end position="511"/>
    </location>
</feature>
<evidence type="ECO:0000256" key="8">
    <source>
        <dbReference type="ARBA" id="ARBA00022918"/>
    </source>
</evidence>
<dbReference type="FunFam" id="3.30.420.10:FF:000032">
    <property type="entry name" value="Retrovirus-related Pol polyprotein from transposon 297-like Protein"/>
    <property type="match status" value="1"/>
</dbReference>
<evidence type="ECO:0000256" key="9">
    <source>
        <dbReference type="SAM" id="MobiDB-lite"/>
    </source>
</evidence>